<dbReference type="EMBL" id="LPBJ01000047">
    <property type="protein sequence ID" value="KVP98259.1"/>
    <property type="molecule type" value="Genomic_DNA"/>
</dbReference>
<dbReference type="RefSeq" id="WP_059925417.1">
    <property type="nucleotide sequence ID" value="NZ_LPBG01000047.1"/>
</dbReference>
<name>A0AAW3MTP2_9BURK</name>
<evidence type="ECO:0000313" key="2">
    <source>
        <dbReference type="Proteomes" id="UP000056453"/>
    </source>
</evidence>
<reference evidence="1 2" key="1">
    <citation type="submission" date="2015-11" db="EMBL/GenBank/DDBJ databases">
        <title>Expanding the genomic diversity of Burkholderia species for the development of highly accurate diagnostics.</title>
        <authorList>
            <person name="Sahl J."/>
            <person name="Keim P."/>
            <person name="Wagner D."/>
        </authorList>
    </citation>
    <scope>NUCLEOTIDE SEQUENCE [LARGE SCALE GENOMIC DNA]</scope>
    <source>
        <strain evidence="1 2">MSMB1808WGS</strain>
    </source>
</reference>
<sequence>MAYRINRDDDKRISIQLDGQEAFVLEREDNGRGIWALFPVRDGVRGAKIDRDQYSNDLIERVTGGLILAGHVARVAAGYVVPVPVGAGDFYVSSMGYLCCRAPVRMVLTEAPVTAYGIEARHQIRPATVAERQEAGLDVSDATRSAVFLEP</sequence>
<comment type="caution">
    <text evidence="1">The sequence shown here is derived from an EMBL/GenBank/DDBJ whole genome shotgun (WGS) entry which is preliminary data.</text>
</comment>
<dbReference type="AlphaFoldDB" id="A0AAW3MTP2"/>
<organism evidence="1 2">
    <name type="scientific">Burkholderia ubonensis</name>
    <dbReference type="NCBI Taxonomy" id="101571"/>
    <lineage>
        <taxon>Bacteria</taxon>
        <taxon>Pseudomonadati</taxon>
        <taxon>Pseudomonadota</taxon>
        <taxon>Betaproteobacteria</taxon>
        <taxon>Burkholderiales</taxon>
        <taxon>Burkholderiaceae</taxon>
        <taxon>Burkholderia</taxon>
        <taxon>Burkholderia cepacia complex</taxon>
    </lineage>
</organism>
<protein>
    <submittedName>
        <fullName evidence="1">Uncharacterized protein</fullName>
    </submittedName>
</protein>
<keyword evidence="2" id="KW-1185">Reference proteome</keyword>
<evidence type="ECO:0000313" key="1">
    <source>
        <dbReference type="EMBL" id="KVP98259.1"/>
    </source>
</evidence>
<accession>A0AAW3MTP2</accession>
<dbReference type="Proteomes" id="UP000056453">
    <property type="component" value="Unassembled WGS sequence"/>
</dbReference>
<gene>
    <name evidence="1" type="ORF">WJ96_06980</name>
</gene>
<proteinExistence type="predicted"/>